<dbReference type="Pfam" id="PF19545">
    <property type="entry name" value="DUF6069"/>
    <property type="match status" value="1"/>
</dbReference>
<dbReference type="RefSeq" id="WP_060928476.1">
    <property type="nucleotide sequence ID" value="NZ_FNSQ01000005.1"/>
</dbReference>
<dbReference type="AlphaFoldDB" id="A0A1H4J3M8"/>
<dbReference type="InterPro" id="IPR045713">
    <property type="entry name" value="DUF6069"/>
</dbReference>
<dbReference type="Proteomes" id="UP000183750">
    <property type="component" value="Unassembled WGS sequence"/>
</dbReference>
<evidence type="ECO:0000313" key="2">
    <source>
        <dbReference type="EMBL" id="SEB40939.1"/>
    </source>
</evidence>
<dbReference type="OrthoDB" id="4265116at2"/>
<evidence type="ECO:0000256" key="1">
    <source>
        <dbReference type="SAM" id="Phobius"/>
    </source>
</evidence>
<keyword evidence="1" id="KW-0472">Membrane</keyword>
<name>A0A1H4J3M8_9MICO</name>
<feature type="transmembrane region" description="Helical" evidence="1">
    <location>
        <begin position="88"/>
        <end position="112"/>
    </location>
</feature>
<keyword evidence="1" id="KW-1133">Transmembrane helix</keyword>
<reference evidence="3" key="1">
    <citation type="submission" date="2016-10" db="EMBL/GenBank/DDBJ databases">
        <authorList>
            <person name="Varghese N."/>
            <person name="Submissions S."/>
        </authorList>
    </citation>
    <scope>NUCLEOTIDE SEQUENCE [LARGE SCALE GENOMIC DNA]</scope>
    <source>
        <strain evidence="3">DSM 16089</strain>
    </source>
</reference>
<organism evidence="2 3">
    <name type="scientific">Microbacterium hydrocarbonoxydans</name>
    <dbReference type="NCBI Taxonomy" id="273678"/>
    <lineage>
        <taxon>Bacteria</taxon>
        <taxon>Bacillati</taxon>
        <taxon>Actinomycetota</taxon>
        <taxon>Actinomycetes</taxon>
        <taxon>Micrococcales</taxon>
        <taxon>Microbacteriaceae</taxon>
        <taxon>Microbacterium</taxon>
    </lineage>
</organism>
<dbReference type="EMBL" id="FNSQ01000005">
    <property type="protein sequence ID" value="SEB40939.1"/>
    <property type="molecule type" value="Genomic_DNA"/>
</dbReference>
<feature type="transmembrane region" description="Helical" evidence="1">
    <location>
        <begin position="21"/>
        <end position="44"/>
    </location>
</feature>
<protein>
    <submittedName>
        <fullName evidence="2">Uncharacterized protein</fullName>
    </submittedName>
</protein>
<sequence length="145" mass="15362">MVTTTAARSDGNATRSRLRHALILIIAIVVAVAANSVVALIAVASGAPATYGPLTFPAYTLFTTLGIVIGWMGWSLVRRHARDPRRTLSMLVPIVTVASFIPDILLLVFHFIPGTTVSAVIGLMVMHVVVVAVAVPAYIWASKGM</sequence>
<evidence type="ECO:0000313" key="3">
    <source>
        <dbReference type="Proteomes" id="UP000183750"/>
    </source>
</evidence>
<accession>A0A1H4J3M8</accession>
<keyword evidence="3" id="KW-1185">Reference proteome</keyword>
<feature type="transmembrane region" description="Helical" evidence="1">
    <location>
        <begin position="118"/>
        <end position="141"/>
    </location>
</feature>
<feature type="transmembrane region" description="Helical" evidence="1">
    <location>
        <begin position="56"/>
        <end position="76"/>
    </location>
</feature>
<gene>
    <name evidence="2" type="ORF">SAMN04489807_0553</name>
</gene>
<proteinExistence type="predicted"/>
<keyword evidence="1" id="KW-0812">Transmembrane</keyword>